<feature type="region of interest" description="Disordered" evidence="1">
    <location>
        <begin position="137"/>
        <end position="163"/>
    </location>
</feature>
<evidence type="ECO:0000313" key="4">
    <source>
        <dbReference type="EMBL" id="MEL3958742.1"/>
    </source>
</evidence>
<feature type="compositionally biased region" description="Acidic residues" evidence="1">
    <location>
        <begin position="137"/>
        <end position="147"/>
    </location>
</feature>
<organism evidence="4 5">
    <name type="scientific">Caldifermentibacillus hisashii</name>
    <dbReference type="NCBI Taxonomy" id="996558"/>
    <lineage>
        <taxon>Bacteria</taxon>
        <taxon>Bacillati</taxon>
        <taxon>Bacillota</taxon>
        <taxon>Bacilli</taxon>
        <taxon>Bacillales</taxon>
        <taxon>Bacillaceae</taxon>
        <taxon>Caldifermentibacillus</taxon>
    </lineage>
</organism>
<name>A0ABU9K2N6_9BACI</name>
<dbReference type="RefSeq" id="WP_342020641.1">
    <property type="nucleotide sequence ID" value="NZ_JBBYAK010000001.1"/>
</dbReference>
<dbReference type="PANTHER" id="PTHR33803:SF3">
    <property type="entry name" value="BLL1974 PROTEIN"/>
    <property type="match status" value="1"/>
</dbReference>
<evidence type="ECO:0000259" key="2">
    <source>
        <dbReference type="Pfam" id="PF05598"/>
    </source>
</evidence>
<accession>A0ABU9K2N6</accession>
<keyword evidence="5" id="KW-1185">Reference proteome</keyword>
<feature type="domain" description="Transposase InsH N-terminal" evidence="2">
    <location>
        <begin position="22"/>
        <end position="117"/>
    </location>
</feature>
<dbReference type="NCBIfam" id="NF033578">
    <property type="entry name" value="transpos_IS5_1"/>
    <property type="match status" value="1"/>
</dbReference>
<protein>
    <submittedName>
        <fullName evidence="4">IS5 family transposase</fullName>
    </submittedName>
</protein>
<gene>
    <name evidence="4" type="ORF">NST17_16405</name>
</gene>
<sequence>MFQKSQSQLTFVDDFFLPFGGRLNKDNRWVRLAEIIPWWKAEEKYAKSFKNSMKGEQALSVRVALGSLIIQQRLGLSDRETVNQIMENPYLQYFIGLPSFQEKAPFHHSLMTRFRKRLGPDIINEVNEWIVMEEQIQTDDQDNDEGNDSSINKTQTDNNDFDTKENRGKLILDATCAPADISYPTDFKLLNEAREKLEHIIDVLHKPLKGTRKKPRTYRNRARKEYLSIAKQRNICSKKMRKAVGKQLRYVKRNLEIVQQLTSESSLSLLSKHEYRQLLVIQELYRQQKEMYRAKTHRIDDRIVSISQPHVRPIVRGKAKANVEFGSKVAISVVNGYAMVEHLSWDNFNEGLTLQKSVENYRKRYGYDPEAVLADKIYRTRDNLKYCKERGIRLSGPRLGRPSKEEDYIQKQLTKIDASERNEVEGKFGTGKRSYGLGLIQVCLEKTSETVVCLQFLVMNLERRLKVLLCNFFRERIQWLISQMTFCM</sequence>
<dbReference type="InterPro" id="IPR008490">
    <property type="entry name" value="Transposase_InsH_N"/>
</dbReference>
<comment type="caution">
    <text evidence="4">The sequence shown here is derived from an EMBL/GenBank/DDBJ whole genome shotgun (WGS) entry which is preliminary data.</text>
</comment>
<feature type="compositionally biased region" description="Polar residues" evidence="1">
    <location>
        <begin position="148"/>
        <end position="158"/>
    </location>
</feature>
<feature type="domain" description="Transposase DDE" evidence="3">
    <location>
        <begin position="372"/>
        <end position="462"/>
    </location>
</feature>
<proteinExistence type="predicted"/>
<reference evidence="4 5" key="1">
    <citation type="submission" date="2024-03" db="EMBL/GenBank/DDBJ databases">
        <title>Bacilli Hybrid Assemblies.</title>
        <authorList>
            <person name="Kovac J."/>
        </authorList>
    </citation>
    <scope>NUCLEOTIDE SEQUENCE [LARGE SCALE GENOMIC DNA]</scope>
    <source>
        <strain evidence="4 5">FSL M8-0022</strain>
    </source>
</reference>
<dbReference type="PANTHER" id="PTHR33803">
    <property type="entry name" value="IS1478 TRANSPOSASE"/>
    <property type="match status" value="1"/>
</dbReference>
<dbReference type="Proteomes" id="UP001459714">
    <property type="component" value="Unassembled WGS sequence"/>
</dbReference>
<dbReference type="InterPro" id="IPR025668">
    <property type="entry name" value="Tnp_DDE_dom"/>
</dbReference>
<evidence type="ECO:0000259" key="3">
    <source>
        <dbReference type="Pfam" id="PF13586"/>
    </source>
</evidence>
<dbReference type="EMBL" id="JBBYAK010000001">
    <property type="protein sequence ID" value="MEL3958742.1"/>
    <property type="molecule type" value="Genomic_DNA"/>
</dbReference>
<dbReference type="Pfam" id="PF05598">
    <property type="entry name" value="DUF772"/>
    <property type="match status" value="1"/>
</dbReference>
<evidence type="ECO:0000313" key="5">
    <source>
        <dbReference type="Proteomes" id="UP001459714"/>
    </source>
</evidence>
<evidence type="ECO:0000256" key="1">
    <source>
        <dbReference type="SAM" id="MobiDB-lite"/>
    </source>
</evidence>
<dbReference type="InterPro" id="IPR047710">
    <property type="entry name" value="Transpos_IS5-like"/>
</dbReference>
<dbReference type="Pfam" id="PF13586">
    <property type="entry name" value="DDE_Tnp_1_2"/>
    <property type="match status" value="1"/>
</dbReference>